<gene>
    <name evidence="2" type="ORF">M513_07471</name>
</gene>
<dbReference type="Proteomes" id="UP000030764">
    <property type="component" value="Unassembled WGS sequence"/>
</dbReference>
<evidence type="ECO:0000256" key="1">
    <source>
        <dbReference type="SAM" id="MobiDB-lite"/>
    </source>
</evidence>
<sequence length="189" mass="21927">MKGRCMYMNHLYYDMYYRWDNHEFLLHIHPRLNSCSIKNYEFHPWIVVSAPINGSTIDAIVIKSSTVNSCVTLHFIDRIIDVTPRVQIQQDVDYPDSPMTELLNGDGPLYIADYLILRIESDGKFQDHILRKQVRRRSGPGQVSPQRKAPAKLEQQKNSTFTKNTYVNIDYAICPVALPSYFIVFSIVI</sequence>
<organism evidence="2 3">
    <name type="scientific">Trichuris suis</name>
    <name type="common">pig whipworm</name>
    <dbReference type="NCBI Taxonomy" id="68888"/>
    <lineage>
        <taxon>Eukaryota</taxon>
        <taxon>Metazoa</taxon>
        <taxon>Ecdysozoa</taxon>
        <taxon>Nematoda</taxon>
        <taxon>Enoplea</taxon>
        <taxon>Dorylaimia</taxon>
        <taxon>Trichinellida</taxon>
        <taxon>Trichuridae</taxon>
        <taxon>Trichuris</taxon>
    </lineage>
</organism>
<protein>
    <submittedName>
        <fullName evidence="2">Uncharacterized protein</fullName>
    </submittedName>
</protein>
<evidence type="ECO:0000313" key="2">
    <source>
        <dbReference type="EMBL" id="KFD51592.1"/>
    </source>
</evidence>
<evidence type="ECO:0000313" key="3">
    <source>
        <dbReference type="Proteomes" id="UP000030764"/>
    </source>
</evidence>
<reference evidence="2 3" key="1">
    <citation type="journal article" date="2014" name="Nat. Genet.">
        <title>Genome and transcriptome of the porcine whipworm Trichuris suis.</title>
        <authorList>
            <person name="Jex A.R."/>
            <person name="Nejsum P."/>
            <person name="Schwarz E.M."/>
            <person name="Hu L."/>
            <person name="Young N.D."/>
            <person name="Hall R.S."/>
            <person name="Korhonen P.K."/>
            <person name="Liao S."/>
            <person name="Thamsborg S."/>
            <person name="Xia J."/>
            <person name="Xu P."/>
            <person name="Wang S."/>
            <person name="Scheerlinck J.P."/>
            <person name="Hofmann A."/>
            <person name="Sternberg P.W."/>
            <person name="Wang J."/>
            <person name="Gasser R.B."/>
        </authorList>
    </citation>
    <scope>NUCLEOTIDE SEQUENCE [LARGE SCALE GENOMIC DNA]</scope>
    <source>
        <strain evidence="2">DCEP-RM93M</strain>
    </source>
</reference>
<accession>A0A085M2Z6</accession>
<name>A0A085M2Z6_9BILA</name>
<dbReference type="AlphaFoldDB" id="A0A085M2Z6"/>
<proteinExistence type="predicted"/>
<dbReference type="EMBL" id="KL363237">
    <property type="protein sequence ID" value="KFD51592.1"/>
    <property type="molecule type" value="Genomic_DNA"/>
</dbReference>
<feature type="region of interest" description="Disordered" evidence="1">
    <location>
        <begin position="134"/>
        <end position="155"/>
    </location>
</feature>
<keyword evidence="3" id="KW-1185">Reference proteome</keyword>